<evidence type="ECO:0000313" key="2">
    <source>
        <dbReference type="Proteomes" id="UP000276260"/>
    </source>
</evidence>
<dbReference type="NCBIfam" id="TIGR02254">
    <property type="entry name" value="YjjG_YfnB"/>
    <property type="match status" value="1"/>
</dbReference>
<dbReference type="SUPFAM" id="SSF56784">
    <property type="entry name" value="HAD-like"/>
    <property type="match status" value="1"/>
</dbReference>
<dbReference type="EMBL" id="RRCF01000004">
    <property type="protein sequence ID" value="RRJ19424.1"/>
    <property type="molecule type" value="Genomic_DNA"/>
</dbReference>
<dbReference type="InterPro" id="IPR052550">
    <property type="entry name" value="Pyrimidine_5'-ntase_YjjG"/>
</dbReference>
<dbReference type="EC" id="3.1.3.5" evidence="1"/>
<dbReference type="GO" id="GO:0008253">
    <property type="term" value="F:5'-nucleotidase activity"/>
    <property type="evidence" value="ECO:0007669"/>
    <property type="project" value="UniProtKB-EC"/>
</dbReference>
<protein>
    <submittedName>
        <fullName evidence="1">DUMP phosphatase</fullName>
        <ecNumber evidence="1">3.1.3.5</ecNumber>
    </submittedName>
</protein>
<dbReference type="PANTHER" id="PTHR47478:SF1">
    <property type="entry name" value="PYRIMIDINE 5'-NUCLEOTIDASE YJJG"/>
    <property type="match status" value="1"/>
</dbReference>
<keyword evidence="1" id="KW-0378">Hydrolase</keyword>
<dbReference type="PRINTS" id="PR00413">
    <property type="entry name" value="HADHALOGNASE"/>
</dbReference>
<dbReference type="Gene3D" id="1.10.150.240">
    <property type="entry name" value="Putative phosphatase, domain 2"/>
    <property type="match status" value="1"/>
</dbReference>
<keyword evidence="2" id="KW-1185">Reference proteome</keyword>
<dbReference type="SFLD" id="SFLDG01129">
    <property type="entry name" value="C1.5:_HAD__Beta-PGM__Phosphata"/>
    <property type="match status" value="1"/>
</dbReference>
<dbReference type="OrthoDB" id="148966at2"/>
<dbReference type="InterPro" id="IPR011951">
    <property type="entry name" value="HAD-SF_hydro_IA_YjjG/PynA"/>
</dbReference>
<dbReference type="PANTHER" id="PTHR47478">
    <property type="match status" value="1"/>
</dbReference>
<dbReference type="Proteomes" id="UP000276260">
    <property type="component" value="Unassembled WGS sequence"/>
</dbReference>
<dbReference type="SFLD" id="SFLDS00003">
    <property type="entry name" value="Haloacid_Dehalogenase"/>
    <property type="match status" value="1"/>
</dbReference>
<organism evidence="1 2">
    <name type="scientific">Rheinheimera mesophila</name>
    <dbReference type="NCBI Taxonomy" id="1547515"/>
    <lineage>
        <taxon>Bacteria</taxon>
        <taxon>Pseudomonadati</taxon>
        <taxon>Pseudomonadota</taxon>
        <taxon>Gammaproteobacteria</taxon>
        <taxon>Chromatiales</taxon>
        <taxon>Chromatiaceae</taxon>
        <taxon>Rheinheimera</taxon>
    </lineage>
</organism>
<dbReference type="NCBIfam" id="NF006976">
    <property type="entry name" value="PRK09449.1"/>
    <property type="match status" value="1"/>
</dbReference>
<evidence type="ECO:0000313" key="1">
    <source>
        <dbReference type="EMBL" id="RRJ19424.1"/>
    </source>
</evidence>
<name>A0A3P3QE54_9GAMM</name>
<dbReference type="InterPro" id="IPR023198">
    <property type="entry name" value="PGP-like_dom2"/>
</dbReference>
<dbReference type="AlphaFoldDB" id="A0A3P3QE54"/>
<proteinExistence type="predicted"/>
<accession>A0A3P3QE54</accession>
<comment type="caution">
    <text evidence="1">The sequence shown here is derived from an EMBL/GenBank/DDBJ whole genome shotgun (WGS) entry which is preliminary data.</text>
</comment>
<dbReference type="NCBIfam" id="TIGR01549">
    <property type="entry name" value="HAD-SF-IA-v1"/>
    <property type="match status" value="1"/>
</dbReference>
<dbReference type="InterPro" id="IPR023214">
    <property type="entry name" value="HAD_sf"/>
</dbReference>
<dbReference type="RefSeq" id="WP_046519487.1">
    <property type="nucleotide sequence ID" value="NZ_LAVS01000012.1"/>
</dbReference>
<reference evidence="1 2" key="1">
    <citation type="submission" date="2018-11" db="EMBL/GenBank/DDBJ databases">
        <title>Draft genome analysis of Rheinheimera mesophila isolated from an industrial waste site.</title>
        <authorList>
            <person name="Yu Q."/>
            <person name="Qi Y."/>
            <person name="Zhang H."/>
            <person name="Lu Y."/>
            <person name="Pu J."/>
        </authorList>
    </citation>
    <scope>NUCLEOTIDE SEQUENCE [LARGE SCALE GENOMIC DNA]</scope>
    <source>
        <strain evidence="1 2">IITR13</strain>
    </source>
</reference>
<dbReference type="InterPro" id="IPR036412">
    <property type="entry name" value="HAD-like_sf"/>
</dbReference>
<dbReference type="NCBIfam" id="TIGR01509">
    <property type="entry name" value="HAD-SF-IA-v3"/>
    <property type="match status" value="1"/>
</dbReference>
<gene>
    <name evidence="1" type="ORF">EIK76_13250</name>
</gene>
<dbReference type="Pfam" id="PF00702">
    <property type="entry name" value="Hydrolase"/>
    <property type="match status" value="1"/>
</dbReference>
<sequence>MKAFNWILFDADETLFHFDAYAGLQLLFKGYGVDFTEQHFQDYQALNQPLWLQYQSGEISAKHLQEQRFSYWGEQLNVAPAVLNAGFLQAMAEVCTPLPGAVSLLNALQGKVKLGIITNGFTDLQQIRLERTGLHNHFDILVISEQVGVAKPHPQIFAHAKALMANPDPDTVLMVGDNPIADIKGGKEAGFYTCWLNRFGATLPTGITADLEVQSLAQLEAALCACLAD</sequence>
<dbReference type="Gene3D" id="3.40.50.1000">
    <property type="entry name" value="HAD superfamily/HAD-like"/>
    <property type="match status" value="1"/>
</dbReference>
<dbReference type="InterPro" id="IPR006439">
    <property type="entry name" value="HAD-SF_hydro_IA"/>
</dbReference>